<name>A0A9P6FJW3_9FUNG</name>
<dbReference type="InterPro" id="IPR002293">
    <property type="entry name" value="AA/rel_permease1"/>
</dbReference>
<keyword evidence="3 7" id="KW-0812">Transmembrane</keyword>
<feature type="compositionally biased region" description="Basic and acidic residues" evidence="6">
    <location>
        <begin position="182"/>
        <end position="196"/>
    </location>
</feature>
<sequence>MPGSKYLHKIHPTLDSPVWGVWLSCFVSGLLGLLYLADPVAFSAITSIATIGLYISYGIPTFCRITYARDSFEPGPVSLGRFSIPIGVISCVWIVIITVLFVLPTSSPVTAKNMNYTVAIVAASAIYIFANWYFNARHWFKGPVSNIDLEDNHDDFVAGSEKVKSQGAEEMANVGGAAQKSEYIEENKGGDKEELS</sequence>
<comment type="subcellular location">
    <subcellularLocation>
        <location evidence="1">Membrane</location>
        <topology evidence="1">Multi-pass membrane protein</topology>
    </subcellularLocation>
</comment>
<dbReference type="PANTHER" id="PTHR45649:SF26">
    <property type="entry name" value="OS04G0435100 PROTEIN"/>
    <property type="match status" value="1"/>
</dbReference>
<evidence type="ECO:0000313" key="8">
    <source>
        <dbReference type="EMBL" id="KAF9569947.1"/>
    </source>
</evidence>
<evidence type="ECO:0000256" key="1">
    <source>
        <dbReference type="ARBA" id="ARBA00004141"/>
    </source>
</evidence>
<dbReference type="EMBL" id="JAABOA010006171">
    <property type="protein sequence ID" value="KAF9569947.1"/>
    <property type="molecule type" value="Genomic_DNA"/>
</dbReference>
<evidence type="ECO:0000256" key="2">
    <source>
        <dbReference type="ARBA" id="ARBA00022448"/>
    </source>
</evidence>
<dbReference type="GO" id="GO:0022857">
    <property type="term" value="F:transmembrane transporter activity"/>
    <property type="evidence" value="ECO:0007669"/>
    <property type="project" value="InterPro"/>
</dbReference>
<gene>
    <name evidence="8" type="ORF">BGW38_008794</name>
</gene>
<evidence type="ECO:0008006" key="10">
    <source>
        <dbReference type="Google" id="ProtNLM"/>
    </source>
</evidence>
<evidence type="ECO:0000313" key="9">
    <source>
        <dbReference type="Proteomes" id="UP000780801"/>
    </source>
</evidence>
<feature type="transmembrane region" description="Helical" evidence="7">
    <location>
        <begin position="82"/>
        <end position="103"/>
    </location>
</feature>
<feature type="region of interest" description="Disordered" evidence="6">
    <location>
        <begin position="171"/>
        <end position="196"/>
    </location>
</feature>
<evidence type="ECO:0000256" key="4">
    <source>
        <dbReference type="ARBA" id="ARBA00022989"/>
    </source>
</evidence>
<proteinExistence type="predicted"/>
<reference evidence="8" key="1">
    <citation type="journal article" date="2020" name="Fungal Divers.">
        <title>Resolving the Mortierellaceae phylogeny through synthesis of multi-gene phylogenetics and phylogenomics.</title>
        <authorList>
            <person name="Vandepol N."/>
            <person name="Liber J."/>
            <person name="Desiro A."/>
            <person name="Na H."/>
            <person name="Kennedy M."/>
            <person name="Barry K."/>
            <person name="Grigoriev I.V."/>
            <person name="Miller A.N."/>
            <person name="O'Donnell K."/>
            <person name="Stajich J.E."/>
            <person name="Bonito G."/>
        </authorList>
    </citation>
    <scope>NUCLEOTIDE SEQUENCE</scope>
    <source>
        <strain evidence="8">KOD1015</strain>
    </source>
</reference>
<feature type="transmembrane region" description="Helical" evidence="7">
    <location>
        <begin position="115"/>
        <end position="134"/>
    </location>
</feature>
<keyword evidence="9" id="KW-1185">Reference proteome</keyword>
<keyword evidence="5 7" id="KW-0472">Membrane</keyword>
<dbReference type="OrthoDB" id="10054429at2759"/>
<protein>
    <recommendedName>
        <fullName evidence="10">Amino acid permease-like protein</fullName>
    </recommendedName>
</protein>
<dbReference type="AlphaFoldDB" id="A0A9P6FJW3"/>
<dbReference type="PANTHER" id="PTHR45649">
    <property type="entry name" value="AMINO-ACID PERMEASE BAT1"/>
    <property type="match status" value="1"/>
</dbReference>
<feature type="transmembrane region" description="Helical" evidence="7">
    <location>
        <begin position="44"/>
        <end position="62"/>
    </location>
</feature>
<evidence type="ECO:0000256" key="7">
    <source>
        <dbReference type="SAM" id="Phobius"/>
    </source>
</evidence>
<keyword evidence="4 7" id="KW-1133">Transmembrane helix</keyword>
<dbReference type="Gene3D" id="1.20.1740.10">
    <property type="entry name" value="Amino acid/polyamine transporter I"/>
    <property type="match status" value="1"/>
</dbReference>
<accession>A0A9P6FJW3</accession>
<dbReference type="Pfam" id="PF13520">
    <property type="entry name" value="AA_permease_2"/>
    <property type="match status" value="1"/>
</dbReference>
<feature type="transmembrane region" description="Helical" evidence="7">
    <location>
        <begin position="20"/>
        <end position="37"/>
    </location>
</feature>
<dbReference type="GO" id="GO:0016020">
    <property type="term" value="C:membrane"/>
    <property type="evidence" value="ECO:0007669"/>
    <property type="project" value="UniProtKB-SubCell"/>
</dbReference>
<comment type="caution">
    <text evidence="8">The sequence shown here is derived from an EMBL/GenBank/DDBJ whole genome shotgun (WGS) entry which is preliminary data.</text>
</comment>
<evidence type="ECO:0000256" key="5">
    <source>
        <dbReference type="ARBA" id="ARBA00023136"/>
    </source>
</evidence>
<dbReference type="Proteomes" id="UP000780801">
    <property type="component" value="Unassembled WGS sequence"/>
</dbReference>
<evidence type="ECO:0000256" key="6">
    <source>
        <dbReference type="SAM" id="MobiDB-lite"/>
    </source>
</evidence>
<organism evidence="8 9">
    <name type="scientific">Lunasporangiospora selenospora</name>
    <dbReference type="NCBI Taxonomy" id="979761"/>
    <lineage>
        <taxon>Eukaryota</taxon>
        <taxon>Fungi</taxon>
        <taxon>Fungi incertae sedis</taxon>
        <taxon>Mucoromycota</taxon>
        <taxon>Mortierellomycotina</taxon>
        <taxon>Mortierellomycetes</taxon>
        <taxon>Mortierellales</taxon>
        <taxon>Mortierellaceae</taxon>
        <taxon>Lunasporangiospora</taxon>
    </lineage>
</organism>
<evidence type="ECO:0000256" key="3">
    <source>
        <dbReference type="ARBA" id="ARBA00022692"/>
    </source>
</evidence>
<keyword evidence="2" id="KW-0813">Transport</keyword>